<dbReference type="EMBL" id="JBGFUD010007932">
    <property type="protein sequence ID" value="MFH4981812.1"/>
    <property type="molecule type" value="Genomic_DNA"/>
</dbReference>
<evidence type="ECO:0000313" key="2">
    <source>
        <dbReference type="Proteomes" id="UP001608902"/>
    </source>
</evidence>
<dbReference type="Proteomes" id="UP001608902">
    <property type="component" value="Unassembled WGS sequence"/>
</dbReference>
<protein>
    <submittedName>
        <fullName evidence="1">Uncharacterized protein</fullName>
    </submittedName>
</protein>
<gene>
    <name evidence="1" type="ORF">AB6A40_008521</name>
</gene>
<keyword evidence="2" id="KW-1185">Reference proteome</keyword>
<accession>A0ABD6EYN3</accession>
<sequence length="110" mass="12570">MYNVFCYGIAKIVEKSTGDFLFCLNQINTSEHFYLQFASLGAENLFTNMNREGAMGALTTFLDKYSKLISTYGCRNRTVVSLTECCISFSFLSWPCSFYERTRGWATEVV</sequence>
<comment type="caution">
    <text evidence="1">The sequence shown here is derived from an EMBL/GenBank/DDBJ whole genome shotgun (WGS) entry which is preliminary data.</text>
</comment>
<reference evidence="1 2" key="1">
    <citation type="submission" date="2024-08" db="EMBL/GenBank/DDBJ databases">
        <title>Gnathostoma spinigerum genome.</title>
        <authorList>
            <person name="Gonzalez-Bertolin B."/>
            <person name="Monzon S."/>
            <person name="Zaballos A."/>
            <person name="Jimenez P."/>
            <person name="Dekumyoy P."/>
            <person name="Varona S."/>
            <person name="Cuesta I."/>
            <person name="Sumanam S."/>
            <person name="Adisakwattana P."/>
            <person name="Gasser R.B."/>
            <person name="Hernandez-Gonzalez A."/>
            <person name="Young N.D."/>
            <person name="Perteguer M.J."/>
        </authorList>
    </citation>
    <scope>NUCLEOTIDE SEQUENCE [LARGE SCALE GENOMIC DNA]</scope>
    <source>
        <strain evidence="1">AL3</strain>
        <tissue evidence="1">Liver</tissue>
    </source>
</reference>
<dbReference type="AlphaFoldDB" id="A0ABD6EYN3"/>
<organism evidence="1 2">
    <name type="scientific">Gnathostoma spinigerum</name>
    <dbReference type="NCBI Taxonomy" id="75299"/>
    <lineage>
        <taxon>Eukaryota</taxon>
        <taxon>Metazoa</taxon>
        <taxon>Ecdysozoa</taxon>
        <taxon>Nematoda</taxon>
        <taxon>Chromadorea</taxon>
        <taxon>Rhabditida</taxon>
        <taxon>Spirurina</taxon>
        <taxon>Gnathostomatomorpha</taxon>
        <taxon>Gnathostomatoidea</taxon>
        <taxon>Gnathostomatidae</taxon>
        <taxon>Gnathostoma</taxon>
    </lineage>
</organism>
<name>A0ABD6EYN3_9BILA</name>
<evidence type="ECO:0000313" key="1">
    <source>
        <dbReference type="EMBL" id="MFH4981812.1"/>
    </source>
</evidence>
<proteinExistence type="predicted"/>